<protein>
    <recommendedName>
        <fullName evidence="4">UDENN domain-containing protein</fullName>
    </recommendedName>
</protein>
<dbReference type="GO" id="GO:0032483">
    <property type="term" value="P:regulation of Rab protein signal transduction"/>
    <property type="evidence" value="ECO:0007669"/>
    <property type="project" value="TreeGrafter"/>
</dbReference>
<dbReference type="PROSITE" id="PS50082">
    <property type="entry name" value="WD_REPEATS_2"/>
    <property type="match status" value="1"/>
</dbReference>
<keyword evidence="1" id="KW-0344">Guanine-nucleotide releasing factor</keyword>
<dbReference type="SUPFAM" id="SSF50978">
    <property type="entry name" value="WD40 repeat-like"/>
    <property type="match status" value="1"/>
</dbReference>
<dbReference type="Ensembl" id="ENSATET00000017554.3">
    <property type="protein sequence ID" value="ENSATEP00000017263.1"/>
    <property type="gene ID" value="ENSATEG00000012018.3"/>
</dbReference>
<sequence length="1270" mass="143995">MAELPSGLLEACVVVGAPSDKLRDVLQLQQQNKLDDHLQLEAEVLQVHAPPFVSKETSSSQAIGPAFSRVQRRKSFIKKKRRDRAPETISNGDAANRAEVSSATEDISVPKDLDLIALPQLCFPGGLQLASEQKEDSYHFLVFTDLFGNRTHGVVVQYYTAVQTCLEGVVQNGHRWNSSKPRLYAPFAVCVISKFPYYNALRDCLSCLLVQLRPARQVDFEETIKEFSAKLSLVPLPPPGQLHVSFSIRPLQVVLPSREDQDSPVIDIDLHLPFLCFTHTTLLQVLSCLLQEQRMVFFSSDWARLTLVAESLLLYLQPLSWQQPYVPVLAGGMLDFLMAPTAFLMGCHISHFEEVAAETEDLILVNIDDGIIQSSLSETVDLPAIPLAAAESFISRAECLQLHYDLELCHLGVGTDANALRCQRRDWQRRLNTQIRNIALELVVNILRGVQDFLSHEHRVFNSEEFLRTREPTDQSFYKKVLETHIFHSFLRDRLNRKWDSFSRMEQNMRNSAYRNHAMTDSPRRPPVSDLSRTGYRSYTSPNDRLSKRLGASLPNLEHPVGDFMTAISLRRPASLRKLTPDIGLKYPQEAVKVFRLPEFPPPLAYHYVQNYYSDMVASLGRAINATPPDESSLLARYHYLRGLVNTVSNKRLDALEDFQSLYKTDSDIFPSQMVKSLVDSLPEVERLQADRRPELKRLISRVKRDQELERAHHGNSNEECAVKRFKLPKKYMQLEEFVRCVQESGIVKDQGTIQRLFDALTVGHQKQVGPDLFRVFYTIWKETEAEAQEVCLPASVLEHIEPSEYVFKLSSSVKTSRGVGKIAMTQRRLFLLTDGRPGYVEVAQYRDLEEVKVSSAPFLLLRIPSLKLRVQGRKEAFEANLKTETELWNLMVKEMWAGRSMADQHKDPQYMQQALTNALLMDAVVGSLQSSKAIYAASKLAHFDRIKMEVPMMVPKTTTETLKHKINPSLELAAPQAVDVLLYTPGQLWVSVGGGKVMVFDASSWSLTHTFHVGNARLNCMLGVNSDQVWMGSEDSVIYIISMLALVCNRQLTEHRAEVTGLALDTYKYSQKVAYSCSAEGTVMVWDVSTLQVKKHFRLSCDRLQSVHSCNETLWCCSKDSIMEVWRTGSLKHRLKLPEQQRGSTATRSSIRSILLLPEREELWSVCIDSGEVFIWHIKDTVKPLHRVTLQDCTGCYCMIKVKNQVWVGCVGRSSTKGKVYILDTETRLVLKELHGHNDKVKALCSAEDRYVLSGAGKHDGKIAIWKVE</sequence>
<proteinExistence type="predicted"/>
<evidence type="ECO:0000259" key="4">
    <source>
        <dbReference type="PROSITE" id="PS50211"/>
    </source>
</evidence>
<dbReference type="GeneTree" id="ENSGT00940000155784"/>
<dbReference type="InParanoid" id="A0A3Q1IHY1"/>
<dbReference type="GO" id="GO:0005085">
    <property type="term" value="F:guanyl-nucleotide exchange factor activity"/>
    <property type="evidence" value="ECO:0007669"/>
    <property type="project" value="UniProtKB-KW"/>
</dbReference>
<dbReference type="SMART" id="SM00320">
    <property type="entry name" value="WD40"/>
    <property type="match status" value="5"/>
</dbReference>
<name>A0A3Q1IHY1_ANATE</name>
<dbReference type="OMA" id="CSRDSIM"/>
<dbReference type="InterPro" id="IPR037516">
    <property type="entry name" value="Tripartite_DENN"/>
</dbReference>
<reference evidence="5" key="3">
    <citation type="submission" date="2025-09" db="UniProtKB">
        <authorList>
            <consortium name="Ensembl"/>
        </authorList>
    </citation>
    <scope>IDENTIFICATION</scope>
</reference>
<dbReference type="InterPro" id="IPR015943">
    <property type="entry name" value="WD40/YVTN_repeat-like_dom_sf"/>
</dbReference>
<evidence type="ECO:0000256" key="1">
    <source>
        <dbReference type="ARBA" id="ARBA00022658"/>
    </source>
</evidence>
<feature type="compositionally biased region" description="Polar residues" evidence="3">
    <location>
        <begin position="88"/>
        <end position="101"/>
    </location>
</feature>
<dbReference type="SMART" id="SM00801">
    <property type="entry name" value="dDENN"/>
    <property type="match status" value="1"/>
</dbReference>
<dbReference type="InterPro" id="IPR057977">
    <property type="entry name" value="TPR_DENND3"/>
</dbReference>
<evidence type="ECO:0000256" key="2">
    <source>
        <dbReference type="PROSITE-ProRule" id="PRU00221"/>
    </source>
</evidence>
<dbReference type="Pfam" id="PF02141">
    <property type="entry name" value="DENN"/>
    <property type="match status" value="1"/>
</dbReference>
<dbReference type="Proteomes" id="UP000265040">
    <property type="component" value="Chromosome 11"/>
</dbReference>
<dbReference type="PROSITE" id="PS50211">
    <property type="entry name" value="DENN"/>
    <property type="match status" value="1"/>
</dbReference>
<dbReference type="Pfam" id="PF00400">
    <property type="entry name" value="WD40"/>
    <property type="match status" value="2"/>
</dbReference>
<evidence type="ECO:0000256" key="3">
    <source>
        <dbReference type="SAM" id="MobiDB-lite"/>
    </source>
</evidence>
<reference evidence="5" key="1">
    <citation type="submission" date="2021-04" db="EMBL/GenBank/DDBJ databases">
        <authorList>
            <consortium name="Wellcome Sanger Institute Data Sharing"/>
        </authorList>
    </citation>
    <scope>NUCLEOTIDE SEQUENCE [LARGE SCALE GENOMIC DNA]</scope>
</reference>
<dbReference type="InterPro" id="IPR043153">
    <property type="entry name" value="DENN_C"/>
</dbReference>
<dbReference type="InterPro" id="IPR001680">
    <property type="entry name" value="WD40_rpt"/>
</dbReference>
<dbReference type="Pfam" id="PF03456">
    <property type="entry name" value="uDENN"/>
    <property type="match status" value="1"/>
</dbReference>
<dbReference type="PANTHER" id="PTHR12296:SF21">
    <property type="entry name" value="DENN DOMAIN-CONTAINING PROTEIN 3"/>
    <property type="match status" value="1"/>
</dbReference>
<feature type="domain" description="UDENN" evidence="4">
    <location>
        <begin position="75"/>
        <end position="501"/>
    </location>
</feature>
<dbReference type="Pfam" id="PF25570">
    <property type="entry name" value="TPR_DENND3"/>
    <property type="match status" value="1"/>
</dbReference>
<dbReference type="InterPro" id="IPR001194">
    <property type="entry name" value="cDENN_dom"/>
</dbReference>
<dbReference type="InterPro" id="IPR051696">
    <property type="entry name" value="DENN_Domain_GEFs"/>
</dbReference>
<dbReference type="STRING" id="64144.ENSATEP00000017263"/>
<dbReference type="Gene3D" id="3.30.450.200">
    <property type="match status" value="1"/>
</dbReference>
<dbReference type="OrthoDB" id="6019893at2759"/>
<accession>A0A3Q1IHY1</accession>
<feature type="compositionally biased region" description="Polar residues" evidence="3">
    <location>
        <begin position="531"/>
        <end position="544"/>
    </location>
</feature>
<organism evidence="5 6">
    <name type="scientific">Anabas testudineus</name>
    <name type="common">Climbing perch</name>
    <name type="synonym">Anthias testudineus</name>
    <dbReference type="NCBI Taxonomy" id="64144"/>
    <lineage>
        <taxon>Eukaryota</taxon>
        <taxon>Metazoa</taxon>
        <taxon>Chordata</taxon>
        <taxon>Craniata</taxon>
        <taxon>Vertebrata</taxon>
        <taxon>Euteleostomi</taxon>
        <taxon>Actinopterygii</taxon>
        <taxon>Neopterygii</taxon>
        <taxon>Teleostei</taxon>
        <taxon>Neoteleostei</taxon>
        <taxon>Acanthomorphata</taxon>
        <taxon>Anabantaria</taxon>
        <taxon>Anabantiformes</taxon>
        <taxon>Anabantoidei</taxon>
        <taxon>Anabantidae</taxon>
        <taxon>Anabas</taxon>
    </lineage>
</organism>
<dbReference type="PANTHER" id="PTHR12296">
    <property type="entry name" value="DENN DOMAIN-CONTAINING PROTEIN 4"/>
    <property type="match status" value="1"/>
</dbReference>
<dbReference type="Gene3D" id="2.130.10.10">
    <property type="entry name" value="YVTN repeat-like/Quinoprotein amine dehydrogenase"/>
    <property type="match status" value="2"/>
</dbReference>
<evidence type="ECO:0000313" key="6">
    <source>
        <dbReference type="Proteomes" id="UP000265040"/>
    </source>
</evidence>
<reference evidence="5" key="2">
    <citation type="submission" date="2025-08" db="UniProtKB">
        <authorList>
            <consortium name="Ensembl"/>
        </authorList>
    </citation>
    <scope>IDENTIFICATION</scope>
</reference>
<keyword evidence="2" id="KW-0853">WD repeat</keyword>
<feature type="region of interest" description="Disordered" evidence="3">
    <location>
        <begin position="80"/>
        <end position="101"/>
    </location>
</feature>
<dbReference type="InterPro" id="IPR005113">
    <property type="entry name" value="uDENN_dom"/>
</dbReference>
<feature type="region of interest" description="Disordered" evidence="3">
    <location>
        <begin position="513"/>
        <end position="547"/>
    </location>
</feature>
<dbReference type="GO" id="GO:0031410">
    <property type="term" value="C:cytoplasmic vesicle"/>
    <property type="evidence" value="ECO:0007669"/>
    <property type="project" value="TreeGrafter"/>
</dbReference>
<dbReference type="AlphaFoldDB" id="A0A3Q1IHY1"/>
<keyword evidence="6" id="KW-1185">Reference proteome</keyword>
<dbReference type="Gene3D" id="3.40.50.11500">
    <property type="match status" value="1"/>
</dbReference>
<evidence type="ECO:0000313" key="5">
    <source>
        <dbReference type="Ensembl" id="ENSATEP00000017263.1"/>
    </source>
</evidence>
<dbReference type="SMART" id="SM00799">
    <property type="entry name" value="DENN"/>
    <property type="match status" value="1"/>
</dbReference>
<dbReference type="InterPro" id="IPR036322">
    <property type="entry name" value="WD40_repeat_dom_sf"/>
</dbReference>
<dbReference type="PROSITE" id="PS50294">
    <property type="entry name" value="WD_REPEATS_REGION"/>
    <property type="match status" value="1"/>
</dbReference>
<feature type="repeat" description="WD" evidence="2">
    <location>
        <begin position="1235"/>
        <end position="1270"/>
    </location>
</feature>
<dbReference type="InterPro" id="IPR005112">
    <property type="entry name" value="dDENN_dom"/>
</dbReference>